<proteinExistence type="inferred from homology"/>
<dbReference type="SUPFAM" id="SSF53474">
    <property type="entry name" value="alpha/beta-Hydrolases"/>
    <property type="match status" value="1"/>
</dbReference>
<dbReference type="Gene3D" id="3.40.50.1820">
    <property type="entry name" value="alpha/beta hydrolase"/>
    <property type="match status" value="1"/>
</dbReference>
<comment type="caution">
    <text evidence="3">The sequence shown here is derived from an EMBL/GenBank/DDBJ whole genome shotgun (WGS) entry which is preliminary data.</text>
</comment>
<dbReference type="InterPro" id="IPR000073">
    <property type="entry name" value="AB_hydrolase_1"/>
</dbReference>
<reference evidence="3 4" key="1">
    <citation type="submission" date="2023-12" db="EMBL/GenBank/DDBJ databases">
        <title>Novel species of the genus Arcicella isolated from rivers.</title>
        <authorList>
            <person name="Lu H."/>
        </authorList>
    </citation>
    <scope>NUCLEOTIDE SEQUENCE [LARGE SCALE GENOMIC DNA]</scope>
    <source>
        <strain evidence="3 4">KCTC 23307</strain>
    </source>
</reference>
<organism evidence="3 4">
    <name type="scientific">Arcicella rigui</name>
    <dbReference type="NCBI Taxonomy" id="797020"/>
    <lineage>
        <taxon>Bacteria</taxon>
        <taxon>Pseudomonadati</taxon>
        <taxon>Bacteroidota</taxon>
        <taxon>Cytophagia</taxon>
        <taxon>Cytophagales</taxon>
        <taxon>Flectobacillaceae</taxon>
        <taxon>Arcicella</taxon>
    </lineage>
</organism>
<dbReference type="PANTHER" id="PTHR10794">
    <property type="entry name" value="ABHYDROLASE DOMAIN-CONTAINING PROTEIN"/>
    <property type="match status" value="1"/>
</dbReference>
<dbReference type="PANTHER" id="PTHR10794:SF94">
    <property type="entry name" value="ESTERASE YHET-RELATED"/>
    <property type="match status" value="1"/>
</dbReference>
<dbReference type="InterPro" id="IPR029058">
    <property type="entry name" value="AB_hydrolase_fold"/>
</dbReference>
<keyword evidence="4" id="KW-1185">Reference proteome</keyword>
<name>A0ABU5QE06_9BACT</name>
<gene>
    <name evidence="3" type="ORF">VB248_17155</name>
</gene>
<dbReference type="Pfam" id="PF00561">
    <property type="entry name" value="Abhydrolase_1"/>
    <property type="match status" value="1"/>
</dbReference>
<dbReference type="GO" id="GO:0016787">
    <property type="term" value="F:hydrolase activity"/>
    <property type="evidence" value="ECO:0007669"/>
    <property type="project" value="UniProtKB-KW"/>
</dbReference>
<evidence type="ECO:0000313" key="4">
    <source>
        <dbReference type="Proteomes" id="UP001302949"/>
    </source>
</evidence>
<accession>A0ABU5QE06</accession>
<sequence length="343" mass="38504">MPIIQTCYKPSHIWKDAHFSTIYPSTLRKVTGIQYKRERIELWDGDFLDLDWSFAGSTPPNPPKSKKKKTAAQPATVLASKSLAILSHGFLGNSSRPYLLGGVKAFNAIGWDALAWNHRGLSGVNNRLERITIHGGSDDLEAVINHALSKGTYEEIALVGYSKGANISLKYAGEKGVDIPKEIKKIIGISSPTDLQGSVDAMGKSGFYAERFKSKLLKFLKNRWELIDSQMFKEFEKYKFLDDFTNYYIAPLHGMKDAEEYYEQCAAAPYVPKIRVPSLILNAKNDPVLSESCAMLEVAKDSDYIYSEYPNYGGHCGFYLSNADSLYYGDKRMIEFVQNKIVV</sequence>
<dbReference type="Proteomes" id="UP001302949">
    <property type="component" value="Unassembled WGS sequence"/>
</dbReference>
<evidence type="ECO:0000313" key="3">
    <source>
        <dbReference type="EMBL" id="MEA5140882.1"/>
    </source>
</evidence>
<evidence type="ECO:0000259" key="2">
    <source>
        <dbReference type="Pfam" id="PF00561"/>
    </source>
</evidence>
<dbReference type="RefSeq" id="WP_323298039.1">
    <property type="nucleotide sequence ID" value="NZ_JAYFUM010000021.1"/>
</dbReference>
<dbReference type="InterPro" id="IPR050960">
    <property type="entry name" value="AB_hydrolase_4_sf"/>
</dbReference>
<comment type="similarity">
    <text evidence="1">Belongs to the AB hydrolase superfamily. AB hydrolase 4 family.</text>
</comment>
<protein>
    <submittedName>
        <fullName evidence="3">Alpha/beta fold hydrolase</fullName>
    </submittedName>
</protein>
<dbReference type="PIRSF" id="PIRSF005211">
    <property type="entry name" value="Ab_hydro_YheT"/>
    <property type="match status" value="1"/>
</dbReference>
<evidence type="ECO:0000256" key="1">
    <source>
        <dbReference type="ARBA" id="ARBA00010884"/>
    </source>
</evidence>
<feature type="domain" description="AB hydrolase-1" evidence="2">
    <location>
        <begin position="85"/>
        <end position="293"/>
    </location>
</feature>
<dbReference type="EMBL" id="JAYFUM010000021">
    <property type="protein sequence ID" value="MEA5140882.1"/>
    <property type="molecule type" value="Genomic_DNA"/>
</dbReference>
<dbReference type="InterPro" id="IPR012020">
    <property type="entry name" value="ABHD4"/>
</dbReference>
<keyword evidence="3" id="KW-0378">Hydrolase</keyword>